<dbReference type="STRING" id="743788.S8EDC6"/>
<name>S8EDC6_FOMSC</name>
<feature type="compositionally biased region" description="Gly residues" evidence="1">
    <location>
        <begin position="68"/>
        <end position="79"/>
    </location>
</feature>
<accession>S8EDC6</accession>
<dbReference type="AlphaFoldDB" id="S8EDC6"/>
<feature type="compositionally biased region" description="Gly residues" evidence="1">
    <location>
        <begin position="105"/>
        <end position="115"/>
    </location>
</feature>
<dbReference type="OrthoDB" id="2804718at2759"/>
<sequence>MSWTTLGSAWQVTHGYLPSQEELMAYVMSGFGGFPNANQFMGGDGSQWAGQTDPYGGGNTQLQSGAWQGNGGANGGGVPGSDSAYGNGRNVAYEEDQAHEREPSRGGGFPGRGPLPGGPVDYEGASDGRSGTGSMQKVGDRWVFVRTAAPA</sequence>
<gene>
    <name evidence="2" type="ORF">FOMPIDRAFT_1022614</name>
</gene>
<organism evidence="2 3">
    <name type="scientific">Fomitopsis schrenkii</name>
    <name type="common">Brown rot fungus</name>
    <dbReference type="NCBI Taxonomy" id="2126942"/>
    <lineage>
        <taxon>Eukaryota</taxon>
        <taxon>Fungi</taxon>
        <taxon>Dikarya</taxon>
        <taxon>Basidiomycota</taxon>
        <taxon>Agaricomycotina</taxon>
        <taxon>Agaricomycetes</taxon>
        <taxon>Polyporales</taxon>
        <taxon>Fomitopsis</taxon>
    </lineage>
</organism>
<dbReference type="HOGENOM" id="CLU_1731499_0_0_1"/>
<proteinExistence type="predicted"/>
<evidence type="ECO:0000256" key="1">
    <source>
        <dbReference type="SAM" id="MobiDB-lite"/>
    </source>
</evidence>
<dbReference type="Proteomes" id="UP000015241">
    <property type="component" value="Unassembled WGS sequence"/>
</dbReference>
<dbReference type="InParanoid" id="S8EDC6"/>
<protein>
    <submittedName>
        <fullName evidence="2">Uncharacterized protein</fullName>
    </submittedName>
</protein>
<evidence type="ECO:0000313" key="2">
    <source>
        <dbReference type="EMBL" id="EPT02997.1"/>
    </source>
</evidence>
<evidence type="ECO:0000313" key="3">
    <source>
        <dbReference type="Proteomes" id="UP000015241"/>
    </source>
</evidence>
<reference evidence="2 3" key="1">
    <citation type="journal article" date="2012" name="Science">
        <title>The Paleozoic origin of enzymatic lignin decomposition reconstructed from 31 fungal genomes.</title>
        <authorList>
            <person name="Floudas D."/>
            <person name="Binder M."/>
            <person name="Riley R."/>
            <person name="Barry K."/>
            <person name="Blanchette R.A."/>
            <person name="Henrissat B."/>
            <person name="Martinez A.T."/>
            <person name="Otillar R."/>
            <person name="Spatafora J.W."/>
            <person name="Yadav J.S."/>
            <person name="Aerts A."/>
            <person name="Benoit I."/>
            <person name="Boyd A."/>
            <person name="Carlson A."/>
            <person name="Copeland A."/>
            <person name="Coutinho P.M."/>
            <person name="de Vries R.P."/>
            <person name="Ferreira P."/>
            <person name="Findley K."/>
            <person name="Foster B."/>
            <person name="Gaskell J."/>
            <person name="Glotzer D."/>
            <person name="Gorecki P."/>
            <person name="Heitman J."/>
            <person name="Hesse C."/>
            <person name="Hori C."/>
            <person name="Igarashi K."/>
            <person name="Jurgens J.A."/>
            <person name="Kallen N."/>
            <person name="Kersten P."/>
            <person name="Kohler A."/>
            <person name="Kuees U."/>
            <person name="Kumar T.K.A."/>
            <person name="Kuo A."/>
            <person name="LaButti K."/>
            <person name="Larrondo L.F."/>
            <person name="Lindquist E."/>
            <person name="Ling A."/>
            <person name="Lombard V."/>
            <person name="Lucas S."/>
            <person name="Lundell T."/>
            <person name="Martin R."/>
            <person name="McLaughlin D.J."/>
            <person name="Morgenstern I."/>
            <person name="Morin E."/>
            <person name="Murat C."/>
            <person name="Nagy L.G."/>
            <person name="Nolan M."/>
            <person name="Ohm R.A."/>
            <person name="Patyshakuliyeva A."/>
            <person name="Rokas A."/>
            <person name="Ruiz-Duenas F.J."/>
            <person name="Sabat G."/>
            <person name="Salamov A."/>
            <person name="Samejima M."/>
            <person name="Schmutz J."/>
            <person name="Slot J.C."/>
            <person name="St John F."/>
            <person name="Stenlid J."/>
            <person name="Sun H."/>
            <person name="Sun S."/>
            <person name="Syed K."/>
            <person name="Tsang A."/>
            <person name="Wiebenga A."/>
            <person name="Young D."/>
            <person name="Pisabarro A."/>
            <person name="Eastwood D.C."/>
            <person name="Martin F."/>
            <person name="Cullen D."/>
            <person name="Grigoriev I.V."/>
            <person name="Hibbett D.S."/>
        </authorList>
    </citation>
    <scope>NUCLEOTIDE SEQUENCE</scope>
    <source>
        <strain evidence="3">FP-58527</strain>
    </source>
</reference>
<feature type="region of interest" description="Disordered" evidence="1">
    <location>
        <begin position="42"/>
        <end position="141"/>
    </location>
</feature>
<dbReference type="EMBL" id="KE504132">
    <property type="protein sequence ID" value="EPT02997.1"/>
    <property type="molecule type" value="Genomic_DNA"/>
</dbReference>
<keyword evidence="3" id="KW-1185">Reference proteome</keyword>